<keyword evidence="3" id="KW-1185">Reference proteome</keyword>
<organism evidence="2 3">
    <name type="scientific">Tritrichomonas musculus</name>
    <dbReference type="NCBI Taxonomy" id="1915356"/>
    <lineage>
        <taxon>Eukaryota</taxon>
        <taxon>Metamonada</taxon>
        <taxon>Parabasalia</taxon>
        <taxon>Tritrichomonadida</taxon>
        <taxon>Tritrichomonadidae</taxon>
        <taxon>Tritrichomonas</taxon>
    </lineage>
</organism>
<name>A0ABR2H8I8_9EUKA</name>
<protein>
    <submittedName>
        <fullName evidence="2">Uncharacterized protein</fullName>
    </submittedName>
</protein>
<evidence type="ECO:0000313" key="3">
    <source>
        <dbReference type="Proteomes" id="UP001470230"/>
    </source>
</evidence>
<gene>
    <name evidence="2" type="ORF">M9Y10_025389</name>
</gene>
<dbReference type="EMBL" id="JAPFFF010000037">
    <property type="protein sequence ID" value="KAK8842533.1"/>
    <property type="molecule type" value="Genomic_DNA"/>
</dbReference>
<evidence type="ECO:0000256" key="1">
    <source>
        <dbReference type="SAM" id="Phobius"/>
    </source>
</evidence>
<reference evidence="2 3" key="1">
    <citation type="submission" date="2024-04" db="EMBL/GenBank/DDBJ databases">
        <title>Tritrichomonas musculus Genome.</title>
        <authorList>
            <person name="Alves-Ferreira E."/>
            <person name="Grigg M."/>
            <person name="Lorenzi H."/>
            <person name="Galac M."/>
        </authorList>
    </citation>
    <scope>NUCLEOTIDE SEQUENCE [LARGE SCALE GENOMIC DNA]</scope>
    <source>
        <strain evidence="2 3">EAF2021</strain>
    </source>
</reference>
<sequence length="424" mass="49594">MFAFALLPHDVRMHSIIVHLSSSSDGHIHDLEMSKIIQILGKLQKFNFSPIFICADGETGLSKYHAEYFNKYIEPYIDKILDPNDEMTIIDLIHLIFGNFPHCPPLPILDILHACKSSRIRLINGNLFLNKFIPPILQEEIQMILELGSTITDMMSIGKMKDFYAINLFTFENVFKSFESENHGLTLYILIYTLVLESFRNPKINIQTRIGFCEASILFFFRFYKKINKISKTNKTEQFKTQIQEPHITQNSTKNSDGVIVASEKYLIKIIHSLLALRFVLGHNLLFLGIDRVTSHVVENFFGQNRFRCLGNNHYDHVMHFFVEGAFDFFLVQEYNLGDKINQRDNAGGTRFDAKKWTIGFDCEFNTFEFVDIMFKYGTFENDEFQESINEKADEYMLLFADLYYIIYIYIYIYIKSLLKKIII</sequence>
<keyword evidence="1" id="KW-0472">Membrane</keyword>
<proteinExistence type="predicted"/>
<feature type="transmembrane region" description="Helical" evidence="1">
    <location>
        <begin position="396"/>
        <end position="415"/>
    </location>
</feature>
<accession>A0ABR2H8I8</accession>
<evidence type="ECO:0000313" key="2">
    <source>
        <dbReference type="EMBL" id="KAK8842533.1"/>
    </source>
</evidence>
<keyword evidence="1" id="KW-0812">Transmembrane</keyword>
<keyword evidence="1" id="KW-1133">Transmembrane helix</keyword>
<comment type="caution">
    <text evidence="2">The sequence shown here is derived from an EMBL/GenBank/DDBJ whole genome shotgun (WGS) entry which is preliminary data.</text>
</comment>
<dbReference type="Proteomes" id="UP001470230">
    <property type="component" value="Unassembled WGS sequence"/>
</dbReference>